<evidence type="ECO:0000313" key="3">
    <source>
        <dbReference type="Proteomes" id="UP000246740"/>
    </source>
</evidence>
<keyword evidence="3" id="KW-1185">Reference proteome</keyword>
<dbReference type="AlphaFoldDB" id="A0A317XX10"/>
<protein>
    <submittedName>
        <fullName evidence="2">Uncharacterized protein</fullName>
    </submittedName>
</protein>
<evidence type="ECO:0000313" key="2">
    <source>
        <dbReference type="EMBL" id="PWZ01831.1"/>
    </source>
</evidence>
<name>A0A317XX10_9BASI</name>
<dbReference type="InParanoid" id="A0A317XX10"/>
<dbReference type="EMBL" id="KZ819189">
    <property type="protein sequence ID" value="PWZ01831.1"/>
    <property type="molecule type" value="Genomic_DNA"/>
</dbReference>
<gene>
    <name evidence="2" type="ORF">BCV70DRAFT_198113</name>
</gene>
<accession>A0A317XX10</accession>
<evidence type="ECO:0000256" key="1">
    <source>
        <dbReference type="SAM" id="MobiDB-lite"/>
    </source>
</evidence>
<proteinExistence type="predicted"/>
<dbReference type="Proteomes" id="UP000246740">
    <property type="component" value="Unassembled WGS sequence"/>
</dbReference>
<feature type="compositionally biased region" description="Low complexity" evidence="1">
    <location>
        <begin position="67"/>
        <end position="80"/>
    </location>
</feature>
<reference evidence="2 3" key="1">
    <citation type="journal article" date="2018" name="Mol. Biol. Evol.">
        <title>Broad Genomic Sampling Reveals a Smut Pathogenic Ancestry of the Fungal Clade Ustilaginomycotina.</title>
        <authorList>
            <person name="Kijpornyongpan T."/>
            <person name="Mondo S.J."/>
            <person name="Barry K."/>
            <person name="Sandor L."/>
            <person name="Lee J."/>
            <person name="Lipzen A."/>
            <person name="Pangilinan J."/>
            <person name="LaButti K."/>
            <person name="Hainaut M."/>
            <person name="Henrissat B."/>
            <person name="Grigoriev I.V."/>
            <person name="Spatafora J.W."/>
            <person name="Aime M.C."/>
        </authorList>
    </citation>
    <scope>NUCLEOTIDE SEQUENCE [LARGE SCALE GENOMIC DNA]</scope>
    <source>
        <strain evidence="2 3">MCA 3645</strain>
    </source>
</reference>
<organism evidence="2 3">
    <name type="scientific">Testicularia cyperi</name>
    <dbReference type="NCBI Taxonomy" id="1882483"/>
    <lineage>
        <taxon>Eukaryota</taxon>
        <taxon>Fungi</taxon>
        <taxon>Dikarya</taxon>
        <taxon>Basidiomycota</taxon>
        <taxon>Ustilaginomycotina</taxon>
        <taxon>Ustilaginomycetes</taxon>
        <taxon>Ustilaginales</taxon>
        <taxon>Anthracoideaceae</taxon>
        <taxon>Testicularia</taxon>
    </lineage>
</organism>
<sequence length="177" mass="19089">MQLHTAGARPLLKDNKIYSIGLFQTSRVQVLYSVACFRKGTRSISYSTGLSNTAWRDSHGRYVEMMGSVSRSTESSASREGGVKRQEPTASLSQARKTCGGIAAAHLQQSASNSMTEGDRDLNLLTATKGCAGLDRASWPCLDLAFTYSTVQHSTVQYSPRLALTYAASLFALVIPG</sequence>
<feature type="region of interest" description="Disordered" evidence="1">
    <location>
        <begin position="67"/>
        <end position="90"/>
    </location>
</feature>